<evidence type="ECO:0000313" key="1">
    <source>
        <dbReference type="EMBL" id="WTP91563.1"/>
    </source>
</evidence>
<organism evidence="1">
    <name type="scientific">Streptomyces sp. NBC_00180</name>
    <dbReference type="NCBI Taxonomy" id="2903632"/>
    <lineage>
        <taxon>Bacteria</taxon>
        <taxon>Bacillati</taxon>
        <taxon>Actinomycetota</taxon>
        <taxon>Actinomycetes</taxon>
        <taxon>Kitasatosporales</taxon>
        <taxon>Streptomycetaceae</taxon>
        <taxon>Streptomyces</taxon>
    </lineage>
</organism>
<accession>A0AAU1I989</accession>
<dbReference type="AlphaFoldDB" id="A0AAU1I989"/>
<dbReference type="EMBL" id="CP108140">
    <property type="protein sequence ID" value="WTP91563.1"/>
    <property type="molecule type" value="Genomic_DNA"/>
</dbReference>
<sequence>MGTWSRAQLDGLVEEATVDAYGEDEEITGLFTMIEEHLAMPFATTVLGVEVSVIGVDLTESGIVAICTRGKQRQPIGLLDLPLPTPAPSGTQWIEAYRHWAG</sequence>
<reference evidence="1" key="1">
    <citation type="submission" date="2022-10" db="EMBL/GenBank/DDBJ databases">
        <title>The complete genomes of actinobacterial strains from the NBC collection.</title>
        <authorList>
            <person name="Joergensen T.S."/>
            <person name="Alvarez Arevalo M."/>
            <person name="Sterndorff E.B."/>
            <person name="Faurdal D."/>
            <person name="Vuksanovic O."/>
            <person name="Mourched A.-S."/>
            <person name="Charusanti P."/>
            <person name="Shaw S."/>
            <person name="Blin K."/>
            <person name="Weber T."/>
        </authorList>
    </citation>
    <scope>NUCLEOTIDE SEQUENCE</scope>
    <source>
        <strain evidence="1">NBC 00180</strain>
    </source>
</reference>
<name>A0AAU1I989_9ACTN</name>
<protein>
    <submittedName>
        <fullName evidence="1">Calcium-binding protein</fullName>
    </submittedName>
</protein>
<gene>
    <name evidence="1" type="ORF">OG477_42710</name>
</gene>
<proteinExistence type="predicted"/>